<dbReference type="SUPFAM" id="SSF158997">
    <property type="entry name" value="Trm112p-like"/>
    <property type="match status" value="1"/>
</dbReference>
<dbReference type="PANTHER" id="PTHR33505:SF4">
    <property type="entry name" value="PROTEIN PREY, MITOCHONDRIAL"/>
    <property type="match status" value="1"/>
</dbReference>
<dbReference type="Proteomes" id="UP000295657">
    <property type="component" value="Unassembled WGS sequence"/>
</dbReference>
<accession>A0A4R6VEC8</accession>
<dbReference type="AlphaFoldDB" id="A0A4R6VEC8"/>
<dbReference type="PANTHER" id="PTHR33505">
    <property type="entry name" value="ZGC:162634"/>
    <property type="match status" value="1"/>
</dbReference>
<evidence type="ECO:0000313" key="2">
    <source>
        <dbReference type="Proteomes" id="UP000295657"/>
    </source>
</evidence>
<dbReference type="GO" id="GO:0005829">
    <property type="term" value="C:cytosol"/>
    <property type="evidence" value="ECO:0007669"/>
    <property type="project" value="TreeGrafter"/>
</dbReference>
<organism evidence="1 2">
    <name type="scientific">Mesocricetibacter intestinalis</name>
    <dbReference type="NCBI Taxonomy" id="1521930"/>
    <lineage>
        <taxon>Bacteria</taxon>
        <taxon>Pseudomonadati</taxon>
        <taxon>Pseudomonadota</taxon>
        <taxon>Gammaproteobacteria</taxon>
        <taxon>Pasteurellales</taxon>
        <taxon>Pasteurellaceae</taxon>
        <taxon>Mesocricetibacter</taxon>
    </lineage>
</organism>
<proteinExistence type="predicted"/>
<comment type="caution">
    <text evidence="1">The sequence shown here is derived from an EMBL/GenBank/DDBJ whole genome shotgun (WGS) entry which is preliminary data.</text>
</comment>
<dbReference type="Pfam" id="PF03966">
    <property type="entry name" value="Trm112p"/>
    <property type="match status" value="1"/>
</dbReference>
<protein>
    <submittedName>
        <fullName evidence="1">Uncharacterized protein</fullName>
    </submittedName>
</protein>
<reference evidence="1 2" key="1">
    <citation type="submission" date="2019-03" db="EMBL/GenBank/DDBJ databases">
        <title>Genomic Encyclopedia of Type Strains, Phase IV (KMG-IV): sequencing the most valuable type-strain genomes for metagenomic binning, comparative biology and taxonomic classification.</title>
        <authorList>
            <person name="Goeker M."/>
        </authorList>
    </citation>
    <scope>NUCLEOTIDE SEQUENCE [LARGE SCALE GENOMIC DNA]</scope>
    <source>
        <strain evidence="1 2">DSM 28403</strain>
    </source>
</reference>
<evidence type="ECO:0000313" key="1">
    <source>
        <dbReference type="EMBL" id="TDQ59104.1"/>
    </source>
</evidence>
<dbReference type="EMBL" id="SNYQ01000002">
    <property type="protein sequence ID" value="TDQ59104.1"/>
    <property type="molecule type" value="Genomic_DNA"/>
</dbReference>
<sequence length="80" mass="9138">MGKDGANRKIDGRLLEIIACPCCQGRLAYDRDKGRLLCKFERIGFPIEKGIPVLLPEYAFSLCEDEDCNQPINNYSREKE</sequence>
<dbReference type="Gene3D" id="2.20.25.10">
    <property type="match status" value="1"/>
</dbReference>
<name>A0A4R6VEC8_9PAST</name>
<keyword evidence="2" id="KW-1185">Reference proteome</keyword>
<gene>
    <name evidence="1" type="ORF">EDC45_0897</name>
</gene>
<dbReference type="InterPro" id="IPR005651">
    <property type="entry name" value="Trm112-like"/>
</dbReference>